<evidence type="ECO:0000313" key="4">
    <source>
        <dbReference type="Proteomes" id="UP000273405"/>
    </source>
</evidence>
<reference evidence="4" key="1">
    <citation type="submission" date="2018-09" db="EMBL/GenBank/DDBJ databases">
        <authorList>
            <person name="Livingstone P.G."/>
            <person name="Whitworth D.E."/>
        </authorList>
    </citation>
    <scope>NUCLEOTIDE SEQUENCE [LARGE SCALE GENOMIC DNA]</scope>
    <source>
        <strain evidence="4">CA040B</strain>
    </source>
</reference>
<gene>
    <name evidence="3" type="ORF">D7X12_34695</name>
</gene>
<proteinExistence type="predicted"/>
<sequence>MIVLRYMPLRGALITLAITCAVGTAFAGWKPAPEPSASLSSAPEVMLNDTPKHCDESPGAANPFDDVRGPPAGLDTLEMP</sequence>
<feature type="region of interest" description="Disordered" evidence="1">
    <location>
        <begin position="32"/>
        <end position="80"/>
    </location>
</feature>
<protein>
    <submittedName>
        <fullName evidence="3">Uncharacterized protein</fullName>
    </submittedName>
</protein>
<dbReference type="Proteomes" id="UP000273405">
    <property type="component" value="Unassembled WGS sequence"/>
</dbReference>
<evidence type="ECO:0000313" key="3">
    <source>
        <dbReference type="EMBL" id="RKH34744.1"/>
    </source>
</evidence>
<feature type="compositionally biased region" description="Low complexity" evidence="1">
    <location>
        <begin position="35"/>
        <end position="44"/>
    </location>
</feature>
<dbReference type="AlphaFoldDB" id="A0A3A8N672"/>
<evidence type="ECO:0000256" key="1">
    <source>
        <dbReference type="SAM" id="MobiDB-lite"/>
    </source>
</evidence>
<comment type="caution">
    <text evidence="3">The sequence shown here is derived from an EMBL/GenBank/DDBJ whole genome shotgun (WGS) entry which is preliminary data.</text>
</comment>
<dbReference type="OrthoDB" id="9919762at2"/>
<feature type="chain" id="PRO_5017306052" evidence="2">
    <location>
        <begin position="28"/>
        <end position="80"/>
    </location>
</feature>
<keyword evidence="2" id="KW-0732">Signal</keyword>
<name>A0A3A8N672_9BACT</name>
<organism evidence="3 4">
    <name type="scientific">Corallococcus sicarius</name>
    <dbReference type="NCBI Taxonomy" id="2316726"/>
    <lineage>
        <taxon>Bacteria</taxon>
        <taxon>Pseudomonadati</taxon>
        <taxon>Myxococcota</taxon>
        <taxon>Myxococcia</taxon>
        <taxon>Myxococcales</taxon>
        <taxon>Cystobacterineae</taxon>
        <taxon>Myxococcaceae</taxon>
        <taxon>Corallococcus</taxon>
    </lineage>
</organism>
<evidence type="ECO:0000256" key="2">
    <source>
        <dbReference type="SAM" id="SignalP"/>
    </source>
</evidence>
<feature type="signal peptide" evidence="2">
    <location>
        <begin position="1"/>
        <end position="27"/>
    </location>
</feature>
<dbReference type="EMBL" id="RAWG01000339">
    <property type="protein sequence ID" value="RKH34744.1"/>
    <property type="molecule type" value="Genomic_DNA"/>
</dbReference>
<accession>A0A3A8N672</accession>
<keyword evidence="4" id="KW-1185">Reference proteome</keyword>
<dbReference type="RefSeq" id="WP_120629495.1">
    <property type="nucleotide sequence ID" value="NZ_RAWG01000339.1"/>
</dbReference>